<keyword evidence="1" id="KW-0175">Coiled coil</keyword>
<dbReference type="AlphaFoldDB" id="A0A382JQ78"/>
<evidence type="ECO:0000313" key="2">
    <source>
        <dbReference type="EMBL" id="SVC13906.1"/>
    </source>
</evidence>
<reference evidence="2" key="1">
    <citation type="submission" date="2018-05" db="EMBL/GenBank/DDBJ databases">
        <authorList>
            <person name="Lanie J.A."/>
            <person name="Ng W.-L."/>
            <person name="Kazmierczak K.M."/>
            <person name="Andrzejewski T.M."/>
            <person name="Davidsen T.M."/>
            <person name="Wayne K.J."/>
            <person name="Tettelin H."/>
            <person name="Glass J.I."/>
            <person name="Rusch D."/>
            <person name="Podicherti R."/>
            <person name="Tsui H.-C.T."/>
            <person name="Winkler M.E."/>
        </authorList>
    </citation>
    <scope>NUCLEOTIDE SEQUENCE</scope>
</reference>
<dbReference type="EMBL" id="UINC01075582">
    <property type="protein sequence ID" value="SVC13906.1"/>
    <property type="molecule type" value="Genomic_DNA"/>
</dbReference>
<evidence type="ECO:0000256" key="1">
    <source>
        <dbReference type="SAM" id="Coils"/>
    </source>
</evidence>
<sequence length="112" mass="13150">MRLNPIHILIFILITIPCLQGQNYRIKNLEKRVKLLEKKVSILERKSIDLFMESKWHGLKKDMKKKDVQSKLGLPDRIGKFTHGGEIWGFSNATLKFDKNGSLKYWSKPLRN</sequence>
<proteinExistence type="predicted"/>
<feature type="coiled-coil region" evidence="1">
    <location>
        <begin position="19"/>
        <end position="46"/>
    </location>
</feature>
<evidence type="ECO:0008006" key="3">
    <source>
        <dbReference type="Google" id="ProtNLM"/>
    </source>
</evidence>
<name>A0A382JQ78_9ZZZZ</name>
<accession>A0A382JQ78</accession>
<organism evidence="2">
    <name type="scientific">marine metagenome</name>
    <dbReference type="NCBI Taxonomy" id="408172"/>
    <lineage>
        <taxon>unclassified sequences</taxon>
        <taxon>metagenomes</taxon>
        <taxon>ecological metagenomes</taxon>
    </lineage>
</organism>
<gene>
    <name evidence="2" type="ORF">METZ01_LOCUS266760</name>
</gene>
<protein>
    <recommendedName>
        <fullName evidence="3">Lipoprotein SmpA/OmlA domain-containing protein</fullName>
    </recommendedName>
</protein>